<proteinExistence type="predicted"/>
<name>A0A1D1ZSB8_AUXPR</name>
<protein>
    <submittedName>
        <fullName evidence="2">Uncharacterized protein</fullName>
    </submittedName>
</protein>
<gene>
    <name evidence="2" type="ORF">g.38486</name>
</gene>
<organism evidence="2">
    <name type="scientific">Auxenochlorella protothecoides</name>
    <name type="common">Green microalga</name>
    <name type="synonym">Chlorella protothecoides</name>
    <dbReference type="NCBI Taxonomy" id="3075"/>
    <lineage>
        <taxon>Eukaryota</taxon>
        <taxon>Viridiplantae</taxon>
        <taxon>Chlorophyta</taxon>
        <taxon>core chlorophytes</taxon>
        <taxon>Trebouxiophyceae</taxon>
        <taxon>Chlorellales</taxon>
        <taxon>Chlorellaceae</taxon>
        <taxon>Auxenochlorella</taxon>
    </lineage>
</organism>
<feature type="region of interest" description="Disordered" evidence="1">
    <location>
        <begin position="23"/>
        <end position="51"/>
    </location>
</feature>
<reference evidence="2" key="1">
    <citation type="submission" date="2015-08" db="EMBL/GenBank/DDBJ databases">
        <authorList>
            <person name="Babu N.S."/>
            <person name="Beckwith C.J."/>
            <person name="Beseler K.G."/>
            <person name="Brison A."/>
            <person name="Carone J.V."/>
            <person name="Caskin T.P."/>
            <person name="Diamond M."/>
            <person name="Durham M.E."/>
            <person name="Foxe J.M."/>
            <person name="Go M."/>
            <person name="Henderson B.A."/>
            <person name="Jones I.B."/>
            <person name="McGettigan J.A."/>
            <person name="Micheletti S.J."/>
            <person name="Nasrallah M.E."/>
            <person name="Ortiz D."/>
            <person name="Piller C.R."/>
            <person name="Privatt S.R."/>
            <person name="Schneider S.L."/>
            <person name="Sharp S."/>
            <person name="Smith T.C."/>
            <person name="Stanton J.D."/>
            <person name="Ullery H.E."/>
            <person name="Wilson R.J."/>
            <person name="Serrano M.G."/>
            <person name="Buck G."/>
            <person name="Lee V."/>
            <person name="Wang Y."/>
            <person name="Carvalho R."/>
            <person name="Voegtly L."/>
            <person name="Shi R."/>
            <person name="Duckworth R."/>
            <person name="Johnson A."/>
            <person name="Loviza R."/>
            <person name="Walstead R."/>
            <person name="Shah Z."/>
            <person name="Kiflezghi M."/>
            <person name="Wade K."/>
            <person name="Ball S.L."/>
            <person name="Bradley K.W."/>
            <person name="Asai D.J."/>
            <person name="Bowman C.A."/>
            <person name="Russell D.A."/>
            <person name="Pope W.H."/>
            <person name="Jacobs-Sera D."/>
            <person name="Hendrix R.W."/>
            <person name="Hatfull G.F."/>
        </authorList>
    </citation>
    <scope>NUCLEOTIDE SEQUENCE</scope>
</reference>
<evidence type="ECO:0000313" key="2">
    <source>
        <dbReference type="EMBL" id="JAT69862.1"/>
    </source>
</evidence>
<dbReference type="AlphaFoldDB" id="A0A1D1ZSB8"/>
<evidence type="ECO:0000256" key="1">
    <source>
        <dbReference type="SAM" id="MobiDB-lite"/>
    </source>
</evidence>
<feature type="non-terminal residue" evidence="2">
    <location>
        <position position="392"/>
    </location>
</feature>
<accession>A0A1D1ZSB8</accession>
<dbReference type="EMBL" id="GDKF01008760">
    <property type="protein sequence ID" value="JAT69862.1"/>
    <property type="molecule type" value="Transcribed_RNA"/>
</dbReference>
<sequence length="392" mass="41267">MEPGSSAPWLSFQHWLAQHRGVSHERVESSSDSDSAFGDPVALSELPVGHPGQGMSLGRMPEIMPRPAVPDCRLETRLVNEYTCARQQMTVMLAAPGLPAHKAPVVTAKQASALLSAISEPLVQISVGRMTRQLASPVKLQPTEARGVLSLWLLPNDNLSLMWHSSRSVGCGQGLGDTMADPACDSPLLREVTESSCRLAVWEELAHFPAGSQLLEDEPLMTIHMLRGDAGGRAFYLRLRDDIAARNVATTASAIGPDAAPAPQAPEAVAAAAEAAQQRLPALQQAGAGQQQAAPQASCRMYFWLTEPDLETAVLSLGRLKSLLKRSPTLARRAGMPDDQLAQIGSWIARADVALQHGAAAPRVQAAAVADVGAGGGLVPLDCDVGGGPAPL</sequence>